<comment type="subcellular location">
    <subcellularLocation>
        <location evidence="1">Membrane</location>
        <topology evidence="1">Multi-pass membrane protein</topology>
    </subcellularLocation>
</comment>
<dbReference type="PANTHER" id="PTHR48022:SF70">
    <property type="entry name" value="MONOSACCHARIDE TRANSPORTER, PUTATIVE (AFU_ORTHOLOGUE AFUA_5G14540)-RELATED"/>
    <property type="match status" value="1"/>
</dbReference>
<dbReference type="InterPro" id="IPR050360">
    <property type="entry name" value="MFS_Sugar_Transporters"/>
</dbReference>
<accession>A0A1V6QX78</accession>
<evidence type="ECO:0000256" key="4">
    <source>
        <dbReference type="ARBA" id="ARBA00023136"/>
    </source>
</evidence>
<evidence type="ECO:0000256" key="2">
    <source>
        <dbReference type="ARBA" id="ARBA00022692"/>
    </source>
</evidence>
<keyword evidence="4 5" id="KW-0472">Membrane</keyword>
<sequence length="115" mass="12461">MDKVGRRPLLLGTLTFCVACSAIIIPTSKYATENPDNSAIANTSIPLIYLFGLSWFLAWAPLAPMYIVEVLDTNTRAKGKSLAQLFTAVTSAVITYASSPAFAALKYYLYAIFIG</sequence>
<comment type="caution">
    <text evidence="6">The sequence shown here is derived from an EMBL/GenBank/DDBJ whole genome shotgun (WGS) entry which is preliminary data.</text>
</comment>
<protein>
    <recommendedName>
        <fullName evidence="8">Major facilitator superfamily (MFS) profile domain-containing protein</fullName>
    </recommendedName>
</protein>
<dbReference type="AlphaFoldDB" id="A0A1V6QX78"/>
<dbReference type="GO" id="GO:0016020">
    <property type="term" value="C:membrane"/>
    <property type="evidence" value="ECO:0007669"/>
    <property type="project" value="UniProtKB-SubCell"/>
</dbReference>
<feature type="transmembrane region" description="Helical" evidence="5">
    <location>
        <begin position="83"/>
        <end position="109"/>
    </location>
</feature>
<organism evidence="6 7">
    <name type="scientific">Penicillium solitum</name>
    <dbReference type="NCBI Taxonomy" id="60172"/>
    <lineage>
        <taxon>Eukaryota</taxon>
        <taxon>Fungi</taxon>
        <taxon>Dikarya</taxon>
        <taxon>Ascomycota</taxon>
        <taxon>Pezizomycotina</taxon>
        <taxon>Eurotiomycetes</taxon>
        <taxon>Eurotiomycetidae</taxon>
        <taxon>Eurotiales</taxon>
        <taxon>Aspergillaceae</taxon>
        <taxon>Penicillium</taxon>
    </lineage>
</organism>
<dbReference type="Proteomes" id="UP000191612">
    <property type="component" value="Unassembled WGS sequence"/>
</dbReference>
<evidence type="ECO:0000256" key="5">
    <source>
        <dbReference type="SAM" id="Phobius"/>
    </source>
</evidence>
<evidence type="ECO:0000256" key="1">
    <source>
        <dbReference type="ARBA" id="ARBA00004141"/>
    </source>
</evidence>
<evidence type="ECO:0000256" key="3">
    <source>
        <dbReference type="ARBA" id="ARBA00022989"/>
    </source>
</evidence>
<evidence type="ECO:0000313" key="6">
    <source>
        <dbReference type="EMBL" id="OQD93789.1"/>
    </source>
</evidence>
<name>A0A1V6QX78_9EURO</name>
<evidence type="ECO:0008006" key="8">
    <source>
        <dbReference type="Google" id="ProtNLM"/>
    </source>
</evidence>
<keyword evidence="3 5" id="KW-1133">Transmembrane helix</keyword>
<dbReference type="SUPFAM" id="SSF103473">
    <property type="entry name" value="MFS general substrate transporter"/>
    <property type="match status" value="1"/>
</dbReference>
<keyword evidence="2 5" id="KW-0812">Transmembrane</keyword>
<reference evidence="7" key="1">
    <citation type="journal article" date="2017" name="Nat. Microbiol.">
        <title>Global analysis of biosynthetic gene clusters reveals vast potential of secondary metabolite production in Penicillium species.</title>
        <authorList>
            <person name="Nielsen J.C."/>
            <person name="Grijseels S."/>
            <person name="Prigent S."/>
            <person name="Ji B."/>
            <person name="Dainat J."/>
            <person name="Nielsen K.F."/>
            <person name="Frisvad J.C."/>
            <person name="Workman M."/>
            <person name="Nielsen J."/>
        </authorList>
    </citation>
    <scope>NUCLEOTIDE SEQUENCE [LARGE SCALE GENOMIC DNA]</scope>
    <source>
        <strain evidence="7">IBT 29525</strain>
    </source>
</reference>
<feature type="transmembrane region" description="Helical" evidence="5">
    <location>
        <begin position="46"/>
        <end position="71"/>
    </location>
</feature>
<dbReference type="EMBL" id="MDYO01000030">
    <property type="protein sequence ID" value="OQD93789.1"/>
    <property type="molecule type" value="Genomic_DNA"/>
</dbReference>
<dbReference type="STRING" id="60172.A0A1V6QX78"/>
<keyword evidence="7" id="KW-1185">Reference proteome</keyword>
<dbReference type="InterPro" id="IPR005828">
    <property type="entry name" value="MFS_sugar_transport-like"/>
</dbReference>
<proteinExistence type="predicted"/>
<gene>
    <name evidence="6" type="ORF">PENSOL_c030G05507</name>
</gene>
<dbReference type="InterPro" id="IPR036259">
    <property type="entry name" value="MFS_trans_sf"/>
</dbReference>
<dbReference type="PANTHER" id="PTHR48022">
    <property type="entry name" value="PLASTIDIC GLUCOSE TRANSPORTER 4"/>
    <property type="match status" value="1"/>
</dbReference>
<evidence type="ECO:0000313" key="7">
    <source>
        <dbReference type="Proteomes" id="UP000191612"/>
    </source>
</evidence>
<dbReference type="Gene3D" id="1.20.1250.20">
    <property type="entry name" value="MFS general substrate transporter like domains"/>
    <property type="match status" value="1"/>
</dbReference>
<dbReference type="GO" id="GO:0005351">
    <property type="term" value="F:carbohydrate:proton symporter activity"/>
    <property type="evidence" value="ECO:0007669"/>
    <property type="project" value="TreeGrafter"/>
</dbReference>
<dbReference type="Pfam" id="PF00083">
    <property type="entry name" value="Sugar_tr"/>
    <property type="match status" value="1"/>
</dbReference>